<evidence type="ECO:0000256" key="1">
    <source>
        <dbReference type="SAM" id="MobiDB-lite"/>
    </source>
</evidence>
<name>A0AAQ3P7G6_VIGMU</name>
<dbReference type="EMBL" id="CP144700">
    <property type="protein sequence ID" value="WVZ22102.1"/>
    <property type="molecule type" value="Genomic_DNA"/>
</dbReference>
<keyword evidence="3" id="KW-1185">Reference proteome</keyword>
<organism evidence="2 3">
    <name type="scientific">Vigna mungo</name>
    <name type="common">Black gram</name>
    <name type="synonym">Phaseolus mungo</name>
    <dbReference type="NCBI Taxonomy" id="3915"/>
    <lineage>
        <taxon>Eukaryota</taxon>
        <taxon>Viridiplantae</taxon>
        <taxon>Streptophyta</taxon>
        <taxon>Embryophyta</taxon>
        <taxon>Tracheophyta</taxon>
        <taxon>Spermatophyta</taxon>
        <taxon>Magnoliopsida</taxon>
        <taxon>eudicotyledons</taxon>
        <taxon>Gunneridae</taxon>
        <taxon>Pentapetalae</taxon>
        <taxon>rosids</taxon>
        <taxon>fabids</taxon>
        <taxon>Fabales</taxon>
        <taxon>Fabaceae</taxon>
        <taxon>Papilionoideae</taxon>
        <taxon>50 kb inversion clade</taxon>
        <taxon>NPAAA clade</taxon>
        <taxon>indigoferoid/millettioid clade</taxon>
        <taxon>Phaseoleae</taxon>
        <taxon>Vigna</taxon>
    </lineage>
</organism>
<feature type="region of interest" description="Disordered" evidence="1">
    <location>
        <begin position="1"/>
        <end position="26"/>
    </location>
</feature>
<dbReference type="AlphaFoldDB" id="A0AAQ3P7G6"/>
<sequence length="113" mass="12992">MHQSQHAGPYSQNTQSGPPSHLSEISHAHQPISMSQHMTCLQPLSGGHVGGRLHMMVSLFDRFCFIKQGERFCNSICLPKSVVRPTYSCRFASYLYLVRSQYFLTFRHNYEIK</sequence>
<feature type="compositionally biased region" description="Polar residues" evidence="1">
    <location>
        <begin position="1"/>
        <end position="18"/>
    </location>
</feature>
<proteinExistence type="predicted"/>
<accession>A0AAQ3P7G6</accession>
<protein>
    <submittedName>
        <fullName evidence="2">Uncharacterized protein</fullName>
    </submittedName>
</protein>
<gene>
    <name evidence="2" type="ORF">V8G54_000646</name>
</gene>
<reference evidence="2 3" key="1">
    <citation type="journal article" date="2023" name="Life. Sci Alliance">
        <title>Evolutionary insights into 3D genome organization and epigenetic landscape of Vigna mungo.</title>
        <authorList>
            <person name="Junaid A."/>
            <person name="Singh B."/>
            <person name="Bhatia S."/>
        </authorList>
    </citation>
    <scope>NUCLEOTIDE SEQUENCE [LARGE SCALE GENOMIC DNA]</scope>
    <source>
        <strain evidence="2">Urdbean</strain>
    </source>
</reference>
<evidence type="ECO:0000313" key="3">
    <source>
        <dbReference type="Proteomes" id="UP001374535"/>
    </source>
</evidence>
<dbReference type="Proteomes" id="UP001374535">
    <property type="component" value="Chromosome 1"/>
</dbReference>
<evidence type="ECO:0000313" key="2">
    <source>
        <dbReference type="EMBL" id="WVZ22102.1"/>
    </source>
</evidence>